<evidence type="ECO:0000313" key="3">
    <source>
        <dbReference type="EMBL" id="CAL5970403.1"/>
    </source>
</evidence>
<evidence type="ECO:0000259" key="2">
    <source>
        <dbReference type="PROSITE" id="PS51294"/>
    </source>
</evidence>
<dbReference type="SMART" id="SM00717">
    <property type="entry name" value="SANT"/>
    <property type="match status" value="1"/>
</dbReference>
<protein>
    <recommendedName>
        <fullName evidence="5">Myb-like DNA-binding domain-containing protein</fullName>
    </recommendedName>
</protein>
<sequence length="221" mass="26079">MELYAYNSCVPTPLDTRVVGCKTVPNMQQLEIIVIQSNTYQITFACNNLISTPKMKKQIIKWTEEEKDKLVQQVQINTQNNRTSWNKVALVMNRTPNQCKTYYTIVIKHLESKQVNVKWNIGDYIRLITTVSIYGKKWELIRKLEFNEYTAEQLRQKYIFFENKKSFRVNLLQIIQQNEEIPLEKVPSIFKENIEYLSVCSMALRTTSTILIQNQQKKLSI</sequence>
<keyword evidence="4" id="KW-1185">Reference proteome</keyword>
<dbReference type="SUPFAM" id="SSF46689">
    <property type="entry name" value="Homeodomain-like"/>
    <property type="match status" value="1"/>
</dbReference>
<name>A0ABP1GEA7_9EUKA</name>
<evidence type="ECO:0000259" key="1">
    <source>
        <dbReference type="PROSITE" id="PS50090"/>
    </source>
</evidence>
<dbReference type="PROSITE" id="PS50090">
    <property type="entry name" value="MYB_LIKE"/>
    <property type="match status" value="1"/>
</dbReference>
<evidence type="ECO:0008006" key="5">
    <source>
        <dbReference type="Google" id="ProtNLM"/>
    </source>
</evidence>
<dbReference type="PROSITE" id="PS51294">
    <property type="entry name" value="HTH_MYB"/>
    <property type="match status" value="1"/>
</dbReference>
<dbReference type="EMBL" id="CAXDID020000001">
    <property type="protein sequence ID" value="CAL5970403.1"/>
    <property type="molecule type" value="Genomic_DNA"/>
</dbReference>
<reference evidence="3 4" key="1">
    <citation type="submission" date="2024-07" db="EMBL/GenBank/DDBJ databases">
        <authorList>
            <person name="Akdeniz Z."/>
        </authorList>
    </citation>
    <scope>NUCLEOTIDE SEQUENCE [LARGE SCALE GENOMIC DNA]</scope>
</reference>
<dbReference type="InterPro" id="IPR001005">
    <property type="entry name" value="SANT/Myb"/>
</dbReference>
<comment type="caution">
    <text evidence="3">The sequence shown here is derived from an EMBL/GenBank/DDBJ whole genome shotgun (WGS) entry which is preliminary data.</text>
</comment>
<dbReference type="Proteomes" id="UP001642409">
    <property type="component" value="Unassembled WGS sequence"/>
</dbReference>
<dbReference type="InterPro" id="IPR017930">
    <property type="entry name" value="Myb_dom"/>
</dbReference>
<dbReference type="Gene3D" id="1.10.10.60">
    <property type="entry name" value="Homeodomain-like"/>
    <property type="match status" value="1"/>
</dbReference>
<accession>A0ABP1GEA7</accession>
<feature type="domain" description="Myb-like" evidence="1">
    <location>
        <begin position="61"/>
        <end position="107"/>
    </location>
</feature>
<feature type="domain" description="HTH myb-type" evidence="2">
    <location>
        <begin position="54"/>
        <end position="111"/>
    </location>
</feature>
<dbReference type="InterPro" id="IPR009057">
    <property type="entry name" value="Homeodomain-like_sf"/>
</dbReference>
<evidence type="ECO:0000313" key="4">
    <source>
        <dbReference type="Proteomes" id="UP001642409"/>
    </source>
</evidence>
<dbReference type="CDD" id="cd00167">
    <property type="entry name" value="SANT"/>
    <property type="match status" value="1"/>
</dbReference>
<dbReference type="Pfam" id="PF00249">
    <property type="entry name" value="Myb_DNA-binding"/>
    <property type="match status" value="1"/>
</dbReference>
<proteinExistence type="predicted"/>
<gene>
    <name evidence="3" type="ORF">HINF_LOCUS343</name>
</gene>
<organism evidence="3 4">
    <name type="scientific">Hexamita inflata</name>
    <dbReference type="NCBI Taxonomy" id="28002"/>
    <lineage>
        <taxon>Eukaryota</taxon>
        <taxon>Metamonada</taxon>
        <taxon>Diplomonadida</taxon>
        <taxon>Hexamitidae</taxon>
        <taxon>Hexamitinae</taxon>
        <taxon>Hexamita</taxon>
    </lineage>
</organism>